<sequence length="59" mass="6759">MRKNPRATYVYLNGERISLRDAAKKYNVPHTTLRGRYNRGLRGPELLYGKGVFSYGPSV</sequence>
<dbReference type="EMBL" id="PYZL01000011">
    <property type="protein sequence ID" value="PTE74110.1"/>
    <property type="molecule type" value="Genomic_DNA"/>
</dbReference>
<accession>A0A2T4KJ99</accession>
<evidence type="ECO:0000313" key="3">
    <source>
        <dbReference type="Proteomes" id="UP000242547"/>
    </source>
</evidence>
<proteinExistence type="predicted"/>
<dbReference type="AlphaFoldDB" id="A0A2T4KJ99"/>
<dbReference type="RefSeq" id="WP_107505762.1">
    <property type="nucleotide sequence ID" value="NZ_PYZL01000011.1"/>
</dbReference>
<feature type="domain" description="HTH psq-type" evidence="1">
    <location>
        <begin position="11"/>
        <end position="40"/>
    </location>
</feature>
<name>A0A2T4KJ99_9STAP</name>
<evidence type="ECO:0000313" key="2">
    <source>
        <dbReference type="EMBL" id="PTE74110.1"/>
    </source>
</evidence>
<dbReference type="InterPro" id="IPR007889">
    <property type="entry name" value="HTH_Psq"/>
</dbReference>
<reference evidence="2 3" key="1">
    <citation type="journal article" date="2016" name="Front. Microbiol.">
        <title>Comprehensive Phylogenetic Analysis of Bovine Non-aureus Staphylococci Species Based on Whole-Genome Sequencing.</title>
        <authorList>
            <person name="Naushad S."/>
            <person name="Barkema H.W."/>
            <person name="Luby C."/>
            <person name="Condas L.A."/>
            <person name="Nobrega D.B."/>
            <person name="Carson D.A."/>
            <person name="De Buck J."/>
        </authorList>
    </citation>
    <scope>NUCLEOTIDE SEQUENCE [LARGE SCALE GENOMIC DNA]</scope>
    <source>
        <strain evidence="2 3">SNUC 761</strain>
    </source>
</reference>
<dbReference type="Pfam" id="PF05225">
    <property type="entry name" value="HTH_psq"/>
    <property type="match status" value="1"/>
</dbReference>
<gene>
    <name evidence="2" type="ORF">BUY44_02895</name>
</gene>
<dbReference type="GO" id="GO:0003677">
    <property type="term" value="F:DNA binding"/>
    <property type="evidence" value="ECO:0007669"/>
    <property type="project" value="InterPro"/>
</dbReference>
<dbReference type="Proteomes" id="UP000242547">
    <property type="component" value="Unassembled WGS sequence"/>
</dbReference>
<dbReference type="SUPFAM" id="SSF46689">
    <property type="entry name" value="Homeodomain-like"/>
    <property type="match status" value="1"/>
</dbReference>
<dbReference type="Gene3D" id="1.10.10.60">
    <property type="entry name" value="Homeodomain-like"/>
    <property type="match status" value="1"/>
</dbReference>
<evidence type="ECO:0000259" key="1">
    <source>
        <dbReference type="Pfam" id="PF05225"/>
    </source>
</evidence>
<organism evidence="2 3">
    <name type="scientific">Staphylococcus devriesei</name>
    <dbReference type="NCBI Taxonomy" id="586733"/>
    <lineage>
        <taxon>Bacteria</taxon>
        <taxon>Bacillati</taxon>
        <taxon>Bacillota</taxon>
        <taxon>Bacilli</taxon>
        <taxon>Bacillales</taxon>
        <taxon>Staphylococcaceae</taxon>
        <taxon>Staphylococcus</taxon>
    </lineage>
</organism>
<comment type="caution">
    <text evidence="2">The sequence shown here is derived from an EMBL/GenBank/DDBJ whole genome shotgun (WGS) entry which is preliminary data.</text>
</comment>
<dbReference type="InterPro" id="IPR009057">
    <property type="entry name" value="Homeodomain-like_sf"/>
</dbReference>
<protein>
    <recommendedName>
        <fullName evidence="1">HTH psq-type domain-containing protein</fullName>
    </recommendedName>
</protein>